<evidence type="ECO:0000256" key="2">
    <source>
        <dbReference type="SAM" id="MobiDB-lite"/>
    </source>
</evidence>
<dbReference type="Gramene" id="OGLUM12G18920.1">
    <property type="protein sequence ID" value="OGLUM12G18920.1"/>
    <property type="gene ID" value="OGLUM12G18920"/>
</dbReference>
<evidence type="ECO:0000313" key="4">
    <source>
        <dbReference type="Proteomes" id="UP000026961"/>
    </source>
</evidence>
<dbReference type="Proteomes" id="UP000026961">
    <property type="component" value="Chromosome 12"/>
</dbReference>
<sequence>MSSSPFYMATTALADRSASGGPRVAFTSSVWCDAVVGRYKAEATTVDFENKAGKARKQINEWTRQTPSCRRDPLARRWPSCSATPST</sequence>
<name>A0A0E0BUM9_9ORYZ</name>
<dbReference type="SUPFAM" id="SSF56574">
    <property type="entry name" value="Serpins"/>
    <property type="match status" value="1"/>
</dbReference>
<reference evidence="3" key="2">
    <citation type="submission" date="2018-05" db="EMBL/GenBank/DDBJ databases">
        <title>OgluRS3 (Oryza glumaepatula Reference Sequence Version 3).</title>
        <authorList>
            <person name="Zhang J."/>
            <person name="Kudrna D."/>
            <person name="Lee S."/>
            <person name="Talag J."/>
            <person name="Welchert J."/>
            <person name="Wing R.A."/>
        </authorList>
    </citation>
    <scope>NUCLEOTIDE SEQUENCE [LARGE SCALE GENOMIC DNA]</scope>
</reference>
<dbReference type="AlphaFoldDB" id="A0A0E0BUM9"/>
<dbReference type="EnsemblPlants" id="OGLUM12G18920.1">
    <property type="protein sequence ID" value="OGLUM12G18920.1"/>
    <property type="gene ID" value="OGLUM12G18920"/>
</dbReference>
<evidence type="ECO:0000256" key="1">
    <source>
        <dbReference type="ARBA" id="ARBA00009500"/>
    </source>
</evidence>
<dbReference type="InterPro" id="IPR042178">
    <property type="entry name" value="Serpin_sf_1"/>
</dbReference>
<organism evidence="3">
    <name type="scientific">Oryza glumipatula</name>
    <dbReference type="NCBI Taxonomy" id="40148"/>
    <lineage>
        <taxon>Eukaryota</taxon>
        <taxon>Viridiplantae</taxon>
        <taxon>Streptophyta</taxon>
        <taxon>Embryophyta</taxon>
        <taxon>Tracheophyta</taxon>
        <taxon>Spermatophyta</taxon>
        <taxon>Magnoliopsida</taxon>
        <taxon>Liliopsida</taxon>
        <taxon>Poales</taxon>
        <taxon>Poaceae</taxon>
        <taxon>BOP clade</taxon>
        <taxon>Oryzoideae</taxon>
        <taxon>Oryzeae</taxon>
        <taxon>Oryzinae</taxon>
        <taxon>Oryza</taxon>
    </lineage>
</organism>
<proteinExistence type="inferred from homology"/>
<reference evidence="3" key="1">
    <citation type="submission" date="2015-04" db="UniProtKB">
        <authorList>
            <consortium name="EnsemblPlants"/>
        </authorList>
    </citation>
    <scope>IDENTIFICATION</scope>
</reference>
<comment type="similarity">
    <text evidence="1">Belongs to the serpin family.</text>
</comment>
<feature type="region of interest" description="Disordered" evidence="2">
    <location>
        <begin position="64"/>
        <end position="87"/>
    </location>
</feature>
<dbReference type="InterPro" id="IPR036186">
    <property type="entry name" value="Serpin_sf"/>
</dbReference>
<keyword evidence="4" id="KW-1185">Reference proteome</keyword>
<dbReference type="HOGENOM" id="CLU_2487044_0_0_1"/>
<protein>
    <submittedName>
        <fullName evidence="3">Uncharacterized protein</fullName>
    </submittedName>
</protein>
<dbReference type="STRING" id="40148.A0A0E0BUM9"/>
<evidence type="ECO:0000313" key="3">
    <source>
        <dbReference type="EnsemblPlants" id="OGLUM12G18920.1"/>
    </source>
</evidence>
<accession>A0A0E0BUM9</accession>
<dbReference type="Gene3D" id="3.30.497.10">
    <property type="entry name" value="Antithrombin, subunit I, domain 2"/>
    <property type="match status" value="1"/>
</dbReference>